<dbReference type="PATRIC" id="fig|997884.3.peg.2611"/>
<sequence>MLFIPILIVTIILHLSGKRTLSTILFFFFLFDGFQIIPEKFFETGMGISKSTDFALLYIIILFIYGIITTKDFIPINKLALLLGGYLLFIVCLIGISYYTYHIPFVEIIRTSRYYLFALSYFVLRRLTKEEISSILKILFCIVIFQSILFTIQGFTGIALLIGAESHKSAKLITRFYNSPLMLYFFVFYGIFNNPFTGKYKYISALICIVCVYMPLHRSLTISFILILILGLFLKMGKIKQFINYLPMLLLCVIPLVAVMGAQLASRTMNDINSVTTGEFVDIEEIELGEESTLLFRIAHFYERYMHILEKPIETAFGSGLMAEESNYTNKKFDFIVGLENEKTGEIVQLETSDIAWSNLIIRYGIIGTLIYLTIYISIMIFYYKHRKVRYALSTFLYLLLLLFTSITSNQLYYVYMLVFPLMFFDMTLEKNNPNLTNNENEE</sequence>
<keyword evidence="1" id="KW-1133">Transmembrane helix</keyword>
<feature type="transmembrane region" description="Helical" evidence="1">
    <location>
        <begin position="6"/>
        <end position="31"/>
    </location>
</feature>
<comment type="caution">
    <text evidence="2">The sequence shown here is derived from an EMBL/GenBank/DDBJ whole genome shotgun (WGS) entry which is preliminary data.</text>
</comment>
<feature type="transmembrane region" description="Helical" evidence="1">
    <location>
        <begin position="361"/>
        <end position="384"/>
    </location>
</feature>
<evidence type="ECO:0000313" key="2">
    <source>
        <dbReference type="EMBL" id="EIY49982.1"/>
    </source>
</evidence>
<keyword evidence="1" id="KW-0472">Membrane</keyword>
<proteinExistence type="predicted"/>
<feature type="transmembrane region" description="Helical" evidence="1">
    <location>
        <begin position="52"/>
        <end position="68"/>
    </location>
</feature>
<feature type="transmembrane region" description="Helical" evidence="1">
    <location>
        <begin position="176"/>
        <end position="196"/>
    </location>
</feature>
<feature type="transmembrane region" description="Helical" evidence="1">
    <location>
        <begin position="391"/>
        <end position="407"/>
    </location>
</feature>
<dbReference type="Proteomes" id="UP000003089">
    <property type="component" value="Unassembled WGS sequence"/>
</dbReference>
<keyword evidence="1" id="KW-0812">Transmembrane</keyword>
<dbReference type="AlphaFoldDB" id="I8XIR4"/>
<feature type="transmembrane region" description="Helical" evidence="1">
    <location>
        <begin position="245"/>
        <end position="265"/>
    </location>
</feature>
<dbReference type="EMBL" id="AGXS01000016">
    <property type="protein sequence ID" value="EIY49982.1"/>
    <property type="molecule type" value="Genomic_DNA"/>
</dbReference>
<evidence type="ECO:0000256" key="1">
    <source>
        <dbReference type="SAM" id="Phobius"/>
    </source>
</evidence>
<gene>
    <name evidence="2" type="ORF">HMPREF1068_02541</name>
</gene>
<feature type="transmembrane region" description="Helical" evidence="1">
    <location>
        <begin position="202"/>
        <end position="233"/>
    </location>
</feature>
<keyword evidence="3" id="KW-1185">Reference proteome</keyword>
<feature type="transmembrane region" description="Helical" evidence="1">
    <location>
        <begin position="80"/>
        <end position="101"/>
    </location>
</feature>
<feature type="transmembrane region" description="Helical" evidence="1">
    <location>
        <begin position="134"/>
        <end position="164"/>
    </location>
</feature>
<dbReference type="RefSeq" id="WP_007485624.1">
    <property type="nucleotide sequence ID" value="NZ_JH724314.1"/>
</dbReference>
<evidence type="ECO:0000313" key="3">
    <source>
        <dbReference type="Proteomes" id="UP000003089"/>
    </source>
</evidence>
<evidence type="ECO:0008006" key="4">
    <source>
        <dbReference type="Google" id="ProtNLM"/>
    </source>
</evidence>
<dbReference type="HOGENOM" id="CLU_617724_0_0_10"/>
<dbReference type="STRING" id="997884.HMPREF1068_02541"/>
<organism evidence="2 3">
    <name type="scientific">Bacteroides nordii CL02T12C05</name>
    <dbReference type="NCBI Taxonomy" id="997884"/>
    <lineage>
        <taxon>Bacteria</taxon>
        <taxon>Pseudomonadati</taxon>
        <taxon>Bacteroidota</taxon>
        <taxon>Bacteroidia</taxon>
        <taxon>Bacteroidales</taxon>
        <taxon>Bacteroidaceae</taxon>
        <taxon>Bacteroides</taxon>
    </lineage>
</organism>
<dbReference type="eggNOG" id="ENOG5033N42">
    <property type="taxonomic scope" value="Bacteria"/>
</dbReference>
<protein>
    <recommendedName>
        <fullName evidence="4">O-antigen polymerase</fullName>
    </recommendedName>
</protein>
<name>I8XIR4_9BACE</name>
<reference evidence="2 3" key="1">
    <citation type="submission" date="2012-02" db="EMBL/GenBank/DDBJ databases">
        <title>The Genome Sequence of Bacteroides nordii CL02T12C05.</title>
        <authorList>
            <consortium name="The Broad Institute Genome Sequencing Platform"/>
            <person name="Earl A."/>
            <person name="Ward D."/>
            <person name="Feldgarden M."/>
            <person name="Gevers D."/>
            <person name="Zitomersky N.L."/>
            <person name="Coyne M.J."/>
            <person name="Comstock L.E."/>
            <person name="Young S.K."/>
            <person name="Zeng Q."/>
            <person name="Gargeya S."/>
            <person name="Fitzgerald M."/>
            <person name="Haas B."/>
            <person name="Abouelleil A."/>
            <person name="Alvarado L."/>
            <person name="Arachchi H.M."/>
            <person name="Berlin A."/>
            <person name="Chapman S.B."/>
            <person name="Gearin G."/>
            <person name="Goldberg J."/>
            <person name="Griggs A."/>
            <person name="Gujja S."/>
            <person name="Hansen M."/>
            <person name="Heiman D."/>
            <person name="Howarth C."/>
            <person name="Larimer J."/>
            <person name="Lui A."/>
            <person name="MacDonald P.J.P."/>
            <person name="McCowen C."/>
            <person name="Montmayeur A."/>
            <person name="Murphy C."/>
            <person name="Neiman D."/>
            <person name="Pearson M."/>
            <person name="Priest M."/>
            <person name="Roberts A."/>
            <person name="Saif S."/>
            <person name="Shea T."/>
            <person name="Sisk P."/>
            <person name="Stolte C."/>
            <person name="Sykes S."/>
            <person name="Wortman J."/>
            <person name="Nusbaum C."/>
            <person name="Birren B."/>
        </authorList>
    </citation>
    <scope>NUCLEOTIDE SEQUENCE [LARGE SCALE GENOMIC DNA]</scope>
    <source>
        <strain evidence="2 3">CL02T12C05</strain>
    </source>
</reference>
<accession>I8XIR4</accession>